<reference evidence="1 2" key="2">
    <citation type="submission" date="2018-11" db="EMBL/GenBank/DDBJ databases">
        <authorList>
            <consortium name="Pathogen Informatics"/>
        </authorList>
    </citation>
    <scope>NUCLEOTIDE SEQUENCE [LARGE SCALE GENOMIC DNA]</scope>
    <source>
        <strain evidence="1 2">MHpl1</strain>
    </source>
</reference>
<dbReference type="WBParaSite" id="HPLM_0001579101-mRNA-1">
    <property type="protein sequence ID" value="HPLM_0001579101-mRNA-1"/>
    <property type="gene ID" value="HPLM_0001579101"/>
</dbReference>
<dbReference type="STRING" id="6290.A0A0N4WVQ7"/>
<gene>
    <name evidence="1" type="ORF">HPLM_LOCUS15783</name>
</gene>
<protein>
    <submittedName>
        <fullName evidence="3">DUF222 domain-containing protein</fullName>
    </submittedName>
</protein>
<dbReference type="OrthoDB" id="5818039at2759"/>
<evidence type="ECO:0000313" key="2">
    <source>
        <dbReference type="Proteomes" id="UP000268014"/>
    </source>
</evidence>
<accession>A0A0N4WVQ7</accession>
<dbReference type="AlphaFoldDB" id="A0A0N4WVQ7"/>
<name>A0A0N4WVQ7_HAEPC</name>
<evidence type="ECO:0000313" key="3">
    <source>
        <dbReference type="WBParaSite" id="HPLM_0001579101-mRNA-1"/>
    </source>
</evidence>
<dbReference type="Proteomes" id="UP000268014">
    <property type="component" value="Unassembled WGS sequence"/>
</dbReference>
<organism evidence="3">
    <name type="scientific">Haemonchus placei</name>
    <name type="common">Barber's pole worm</name>
    <dbReference type="NCBI Taxonomy" id="6290"/>
    <lineage>
        <taxon>Eukaryota</taxon>
        <taxon>Metazoa</taxon>
        <taxon>Ecdysozoa</taxon>
        <taxon>Nematoda</taxon>
        <taxon>Chromadorea</taxon>
        <taxon>Rhabditida</taxon>
        <taxon>Rhabditina</taxon>
        <taxon>Rhabditomorpha</taxon>
        <taxon>Strongyloidea</taxon>
        <taxon>Trichostrongylidae</taxon>
        <taxon>Haemonchus</taxon>
    </lineage>
</organism>
<dbReference type="EMBL" id="UZAF01019126">
    <property type="protein sequence ID" value="VDO57828.1"/>
    <property type="molecule type" value="Genomic_DNA"/>
</dbReference>
<sequence length="116" mass="12959">MAMCNYDEGTLALEAGIEDPMMQAIKIKYELIGLAVTRHGPLNAVFEIATAEASAAEAYREDHASLEVIVDDFGAKIGRRRTAEELHIGLTEWNRMSEKPAHLRWAWDSPGGQFRE</sequence>
<proteinExistence type="predicted"/>
<evidence type="ECO:0000313" key="1">
    <source>
        <dbReference type="EMBL" id="VDO57828.1"/>
    </source>
</evidence>
<reference evidence="3" key="1">
    <citation type="submission" date="2017-02" db="UniProtKB">
        <authorList>
            <consortium name="WormBaseParasite"/>
        </authorList>
    </citation>
    <scope>IDENTIFICATION</scope>
</reference>
<keyword evidence="2" id="KW-1185">Reference proteome</keyword>